<gene>
    <name evidence="2" type="ORF">KQI88_16015</name>
</gene>
<comment type="caution">
    <text evidence="2">The sequence shown here is derived from an EMBL/GenBank/DDBJ whole genome shotgun (WGS) entry which is preliminary data.</text>
</comment>
<evidence type="ECO:0000313" key="3">
    <source>
        <dbReference type="Proteomes" id="UP000779508"/>
    </source>
</evidence>
<keyword evidence="1" id="KW-0812">Transmembrane</keyword>
<accession>A0ABS6G6A9</accession>
<reference evidence="2 3" key="1">
    <citation type="submission" date="2021-06" db="EMBL/GenBank/DDBJ databases">
        <authorList>
            <person name="Sun Q."/>
            <person name="Li D."/>
        </authorList>
    </citation>
    <scope>NUCLEOTIDE SEQUENCE [LARGE SCALE GENOMIC DNA]</scope>
    <source>
        <strain evidence="2 3">MSJ-5</strain>
    </source>
</reference>
<evidence type="ECO:0000256" key="1">
    <source>
        <dbReference type="SAM" id="Phobius"/>
    </source>
</evidence>
<evidence type="ECO:0000313" key="2">
    <source>
        <dbReference type="EMBL" id="MBU5677924.1"/>
    </source>
</evidence>
<name>A0ABS6G6A9_9FIRM</name>
<keyword evidence="1" id="KW-0472">Membrane</keyword>
<sequence length="51" mass="5403">MSENVENKGLFGGCGCGGFFGGGLISFIFIIIILCFVFGLFGRERRCGCGC</sequence>
<proteinExistence type="predicted"/>
<evidence type="ECO:0008006" key="4">
    <source>
        <dbReference type="Google" id="ProtNLM"/>
    </source>
</evidence>
<dbReference type="EMBL" id="JAHLQK010000006">
    <property type="protein sequence ID" value="MBU5677924.1"/>
    <property type="molecule type" value="Genomic_DNA"/>
</dbReference>
<organism evidence="2 3">
    <name type="scientific">Alkaliphilus flagellatus</name>
    <dbReference type="NCBI Taxonomy" id="2841507"/>
    <lineage>
        <taxon>Bacteria</taxon>
        <taxon>Bacillati</taxon>
        <taxon>Bacillota</taxon>
        <taxon>Clostridia</taxon>
        <taxon>Peptostreptococcales</taxon>
        <taxon>Natronincolaceae</taxon>
        <taxon>Alkaliphilus</taxon>
    </lineage>
</organism>
<feature type="transmembrane region" description="Helical" evidence="1">
    <location>
        <begin position="20"/>
        <end position="41"/>
    </location>
</feature>
<dbReference type="Proteomes" id="UP000779508">
    <property type="component" value="Unassembled WGS sequence"/>
</dbReference>
<keyword evidence="3" id="KW-1185">Reference proteome</keyword>
<dbReference type="RefSeq" id="WP_216419037.1">
    <property type="nucleotide sequence ID" value="NZ_JAHLQK010000006.1"/>
</dbReference>
<keyword evidence="1" id="KW-1133">Transmembrane helix</keyword>
<protein>
    <recommendedName>
        <fullName evidence="4">Sporulation protein YjcZ</fullName>
    </recommendedName>
</protein>